<proteinExistence type="predicted"/>
<evidence type="ECO:0000313" key="1">
    <source>
        <dbReference type="EMBL" id="WVS92406.1"/>
    </source>
</evidence>
<organism evidence="1 2">
    <name type="scientific">Synechococcus elongatus PCC 11801</name>
    <dbReference type="NCBI Taxonomy" id="2219813"/>
    <lineage>
        <taxon>Bacteria</taxon>
        <taxon>Bacillati</taxon>
        <taxon>Cyanobacteriota</taxon>
        <taxon>Cyanophyceae</taxon>
        <taxon>Synechococcales</taxon>
        <taxon>Synechococcaceae</taxon>
        <taxon>Synechococcus</taxon>
    </lineage>
</organism>
<protein>
    <submittedName>
        <fullName evidence="1">Uncharacterized protein</fullName>
    </submittedName>
</protein>
<dbReference type="RefSeq" id="WP_208676151.1">
    <property type="nucleotide sequence ID" value="NZ_CP030139.2"/>
</dbReference>
<dbReference type="Proteomes" id="UP000267249">
    <property type="component" value="Chromosome"/>
</dbReference>
<sequence>MTSVRVRIRHQKGQQPSYLGHIFQGDRLLAVVSGRTELETSRQAEVWLNQQLEPALV</sequence>
<dbReference type="AlphaFoldDB" id="A0AAQ3RBG2"/>
<reference evidence="1 2" key="1">
    <citation type="journal article" date="2018" name="Sci. Rep.">
        <title>Genome Features and Biochemical Characteristics of a Robust, Fast Growing and Naturally Transformable Cyanobacterium Synechococcus elongatus PCC 11801 Isolated from India.</title>
        <authorList>
            <person name="Jaiswal D."/>
            <person name="Sengupta A."/>
            <person name="Sohoni S."/>
            <person name="Sengupta S."/>
            <person name="Phadnavis A.G."/>
            <person name="Pakrasi H.B."/>
            <person name="Wangikar P.P."/>
        </authorList>
    </citation>
    <scope>NUCLEOTIDE SEQUENCE [LARGE SCALE GENOMIC DNA]</scope>
    <source>
        <strain evidence="1 2">PCC 11801</strain>
    </source>
</reference>
<evidence type="ECO:0000313" key="2">
    <source>
        <dbReference type="Proteomes" id="UP000267249"/>
    </source>
</evidence>
<name>A0AAQ3RBG2_SYNEL</name>
<accession>A0AAQ3RBG2</accession>
<dbReference type="EMBL" id="CP030139">
    <property type="protein sequence ID" value="WVS92406.1"/>
    <property type="molecule type" value="Genomic_DNA"/>
</dbReference>
<gene>
    <name evidence="1" type="ORF">DOP62_13695</name>
</gene>